<evidence type="ECO:0000313" key="1">
    <source>
        <dbReference type="EMBL" id="WAA08593.1"/>
    </source>
</evidence>
<reference evidence="1" key="1">
    <citation type="submission" date="2022-09" db="EMBL/GenBank/DDBJ databases">
        <title>Complete Genomes of Fervidibacillus albus and Fervidibacillus halotolerans isolated from tidal flat sediments.</title>
        <authorList>
            <person name="Kwon K.K."/>
            <person name="Yang S.-H."/>
            <person name="Park M.J."/>
            <person name="Oh H.-M."/>
        </authorList>
    </citation>
    <scope>NUCLEOTIDE SEQUENCE</scope>
    <source>
        <strain evidence="1">MEBiC13591</strain>
    </source>
</reference>
<protein>
    <submittedName>
        <fullName evidence="1">Uncharacterized protein</fullName>
    </submittedName>
</protein>
<name>A0A9E8LS57_9BACI</name>
<dbReference type="Proteomes" id="UP001164718">
    <property type="component" value="Chromosome"/>
</dbReference>
<organism evidence="1 2">
    <name type="scientific">Fervidibacillus albus</name>
    <dbReference type="NCBI Taxonomy" id="2980026"/>
    <lineage>
        <taxon>Bacteria</taxon>
        <taxon>Bacillati</taxon>
        <taxon>Bacillota</taxon>
        <taxon>Bacilli</taxon>
        <taxon>Bacillales</taxon>
        <taxon>Bacillaceae</taxon>
        <taxon>Fervidibacillus</taxon>
    </lineage>
</organism>
<sequence>MMETAKADLSVTVLFFLIRNNFFEKGIGKTVAIVNKKMGIFRLSFVHAIY</sequence>
<keyword evidence="2" id="KW-1185">Reference proteome</keyword>
<dbReference type="RefSeq" id="WP_275416371.1">
    <property type="nucleotide sequence ID" value="NZ_CP106878.1"/>
</dbReference>
<dbReference type="KEGG" id="faf:OE104_08025"/>
<proteinExistence type="predicted"/>
<gene>
    <name evidence="1" type="ORF">OE104_08025</name>
</gene>
<evidence type="ECO:0000313" key="2">
    <source>
        <dbReference type="Proteomes" id="UP001164718"/>
    </source>
</evidence>
<dbReference type="EMBL" id="CP106878">
    <property type="protein sequence ID" value="WAA08593.1"/>
    <property type="molecule type" value="Genomic_DNA"/>
</dbReference>
<accession>A0A9E8LS57</accession>
<dbReference type="AlphaFoldDB" id="A0A9E8LS57"/>